<keyword evidence="2" id="KW-1133">Transmembrane helix</keyword>
<evidence type="ECO:0000313" key="4">
    <source>
        <dbReference type="Proteomes" id="UP001410394"/>
    </source>
</evidence>
<dbReference type="Proteomes" id="UP001410394">
    <property type="component" value="Unassembled WGS sequence"/>
</dbReference>
<feature type="coiled-coil region" evidence="1">
    <location>
        <begin position="63"/>
        <end position="97"/>
    </location>
</feature>
<evidence type="ECO:0000313" key="3">
    <source>
        <dbReference type="EMBL" id="MEN3069539.1"/>
    </source>
</evidence>
<dbReference type="EMBL" id="JBDIVE010000007">
    <property type="protein sequence ID" value="MEN3069539.1"/>
    <property type="molecule type" value="Genomic_DNA"/>
</dbReference>
<reference evidence="3 4" key="1">
    <citation type="journal article" date="2018" name="Int. J. Syst. Evol. Microbiol.">
        <title>Uliginosibacterium sediminicola sp. nov., isolated from freshwater sediment.</title>
        <authorList>
            <person name="Hwang W.M."/>
            <person name="Kim S.M."/>
            <person name="Kang K."/>
            <person name="Ahn T.Y."/>
        </authorList>
    </citation>
    <scope>NUCLEOTIDE SEQUENCE [LARGE SCALE GENOMIC DNA]</scope>
    <source>
        <strain evidence="3 4">M1-21</strain>
    </source>
</reference>
<keyword evidence="1" id="KW-0175">Coiled coil</keyword>
<gene>
    <name evidence="3" type="ORF">ABDB84_13695</name>
</gene>
<dbReference type="RefSeq" id="WP_345920307.1">
    <property type="nucleotide sequence ID" value="NZ_JBDIVE010000007.1"/>
</dbReference>
<keyword evidence="2" id="KW-0812">Transmembrane</keyword>
<organism evidence="3 4">
    <name type="scientific">Uliginosibacterium sediminicola</name>
    <dbReference type="NCBI Taxonomy" id="2024550"/>
    <lineage>
        <taxon>Bacteria</taxon>
        <taxon>Pseudomonadati</taxon>
        <taxon>Pseudomonadota</taxon>
        <taxon>Betaproteobacteria</taxon>
        <taxon>Rhodocyclales</taxon>
        <taxon>Zoogloeaceae</taxon>
        <taxon>Uliginosibacterium</taxon>
    </lineage>
</organism>
<name>A0ABU9Z123_9RHOO</name>
<keyword evidence="4" id="KW-1185">Reference proteome</keyword>
<sequence>MFTLSPQRRQRAAWVLALALLIGLAAGWFLHDLRGVSGGLDPLRLQREIEALQSQLKLGELRLQQELATREELARQIDAQTQALREAEQELNFFRSQRGKSAAK</sequence>
<comment type="caution">
    <text evidence="3">The sequence shown here is derived from an EMBL/GenBank/DDBJ whole genome shotgun (WGS) entry which is preliminary data.</text>
</comment>
<keyword evidence="2" id="KW-0472">Membrane</keyword>
<evidence type="ECO:0000256" key="2">
    <source>
        <dbReference type="SAM" id="Phobius"/>
    </source>
</evidence>
<proteinExistence type="predicted"/>
<feature type="transmembrane region" description="Helical" evidence="2">
    <location>
        <begin position="12"/>
        <end position="30"/>
    </location>
</feature>
<protein>
    <submittedName>
        <fullName evidence="3">Uncharacterized protein</fullName>
    </submittedName>
</protein>
<evidence type="ECO:0000256" key="1">
    <source>
        <dbReference type="SAM" id="Coils"/>
    </source>
</evidence>
<accession>A0ABU9Z123</accession>